<accession>A0A8K0PEJ7</accession>
<gene>
    <name evidence="12" type="ORF">KVT40_006053</name>
</gene>
<evidence type="ECO:0000256" key="10">
    <source>
        <dbReference type="ARBA" id="ARBA00029983"/>
    </source>
</evidence>
<feature type="region of interest" description="Disordered" evidence="11">
    <location>
        <begin position="1"/>
        <end position="53"/>
    </location>
</feature>
<comment type="subcellular location">
    <subcellularLocation>
        <location evidence="1">Nucleus</location>
        <location evidence="1">Nuclear pore complex</location>
    </subcellularLocation>
</comment>
<dbReference type="PANTHER" id="PTHR12960">
    <property type="entry name" value="GLE-1-RELATED"/>
    <property type="match status" value="1"/>
</dbReference>
<dbReference type="AlphaFoldDB" id="A0A8K0PEJ7"/>
<evidence type="ECO:0000256" key="9">
    <source>
        <dbReference type="ARBA" id="ARBA00026227"/>
    </source>
</evidence>
<protein>
    <recommendedName>
        <fullName evidence="9">mRNA export factor GLE1</fullName>
    </recommendedName>
    <alternativeName>
        <fullName evidence="10">Nucleoporin GLE1</fullName>
    </alternativeName>
</protein>
<organism evidence="12 13">
    <name type="scientific">Elsinoe batatas</name>
    <dbReference type="NCBI Taxonomy" id="2601811"/>
    <lineage>
        <taxon>Eukaryota</taxon>
        <taxon>Fungi</taxon>
        <taxon>Dikarya</taxon>
        <taxon>Ascomycota</taxon>
        <taxon>Pezizomycotina</taxon>
        <taxon>Dothideomycetes</taxon>
        <taxon>Dothideomycetidae</taxon>
        <taxon>Myriangiales</taxon>
        <taxon>Elsinoaceae</taxon>
        <taxon>Elsinoe</taxon>
    </lineage>
</organism>
<name>A0A8K0PEJ7_9PEZI</name>
<evidence type="ECO:0000313" key="12">
    <source>
        <dbReference type="EMBL" id="KAG8625652.1"/>
    </source>
</evidence>
<comment type="caution">
    <text evidence="12">The sequence shown here is derived from an EMBL/GenBank/DDBJ whole genome shotgun (WGS) entry which is preliminary data.</text>
</comment>
<dbReference type="GO" id="GO:0015031">
    <property type="term" value="P:protein transport"/>
    <property type="evidence" value="ECO:0007669"/>
    <property type="project" value="UniProtKB-KW"/>
</dbReference>
<keyword evidence="5" id="KW-0653">Protein transport</keyword>
<feature type="compositionally biased region" description="Polar residues" evidence="11">
    <location>
        <begin position="31"/>
        <end position="41"/>
    </location>
</feature>
<evidence type="ECO:0000256" key="6">
    <source>
        <dbReference type="ARBA" id="ARBA00023010"/>
    </source>
</evidence>
<dbReference type="GO" id="GO:0005543">
    <property type="term" value="F:phospholipid binding"/>
    <property type="evidence" value="ECO:0007669"/>
    <property type="project" value="TreeGrafter"/>
</dbReference>
<evidence type="ECO:0000256" key="3">
    <source>
        <dbReference type="ARBA" id="ARBA00022448"/>
    </source>
</evidence>
<feature type="compositionally biased region" description="Low complexity" evidence="11">
    <location>
        <begin position="1"/>
        <end position="30"/>
    </location>
</feature>
<sequence>MDPSTPSNAATSSPPRRTTSRTRPQTTSPQLSRRSLVQSYASPDRNATDSPSRQIVHEFHRLLIDHERTVQSQLDEQVAKQAELHLAALAFAASEHERVRRNAEIARERVELEIERERKRREEEEKDRLERERQAKVAREAEERQRERARLEQQQKEAARKEAEQREIQEYLAKQQEARRLKIEAAEAASRKQQEEEAAAKQKAKESAAAAAKAKEEAQKAASAPTAVAKTNPAAPTPSPVPTPQATAAATASHLPAGVDSLQQEFEDVHKRYVDMHKRLKEMRQYVISESKKVPALKTKLGDWRREIVKCMGQLTADKTKNRKPMTQIQTTLQEAVKFNNPSVDISPFLISVPHPAPGQPIPISGVLIYLLNIFAKSIVTQFISETSGGAKTADPVGVVAVSIFATPAFQVGTTIPLIDILLAKYHVVCPPLFCVSGPQTTVPGRLRLGWWREGNSFIGEQRHLERMAGLATGWAALTLRDFSKSKNKNPLPNHYYWHAIASVASTKTPDVGSTHVTLLKGLINGAVPRFMGFYGNMAKAMLMESLVVLPERLKRERKDQGGLQAAGNLEVLREVLQRDVRISLA</sequence>
<dbReference type="InterPro" id="IPR038506">
    <property type="entry name" value="GLE1-like_sf"/>
</dbReference>
<evidence type="ECO:0000256" key="5">
    <source>
        <dbReference type="ARBA" id="ARBA00022927"/>
    </source>
</evidence>
<dbReference type="GO" id="GO:0016973">
    <property type="term" value="P:poly(A)+ mRNA export from nucleus"/>
    <property type="evidence" value="ECO:0007669"/>
    <property type="project" value="InterPro"/>
</dbReference>
<feature type="region of interest" description="Disordered" evidence="11">
    <location>
        <begin position="112"/>
        <end position="158"/>
    </location>
</feature>
<feature type="compositionally biased region" description="Basic and acidic residues" evidence="11">
    <location>
        <begin position="192"/>
        <end position="206"/>
    </location>
</feature>
<dbReference type="Gene3D" id="1.25.40.510">
    <property type="entry name" value="GLE1-like"/>
    <property type="match status" value="1"/>
</dbReference>
<proteinExistence type="inferred from homology"/>
<comment type="similarity">
    <text evidence="2">Belongs to the GLE1 family.</text>
</comment>
<keyword evidence="7" id="KW-0906">Nuclear pore complex</keyword>
<dbReference type="EMBL" id="JAESVG020000007">
    <property type="protein sequence ID" value="KAG8625652.1"/>
    <property type="molecule type" value="Genomic_DNA"/>
</dbReference>
<keyword evidence="6" id="KW-0811">Translocation</keyword>
<dbReference type="GO" id="GO:0005737">
    <property type="term" value="C:cytoplasm"/>
    <property type="evidence" value="ECO:0007669"/>
    <property type="project" value="TreeGrafter"/>
</dbReference>
<evidence type="ECO:0000313" key="13">
    <source>
        <dbReference type="Proteomes" id="UP000809789"/>
    </source>
</evidence>
<evidence type="ECO:0000256" key="1">
    <source>
        <dbReference type="ARBA" id="ARBA00004567"/>
    </source>
</evidence>
<evidence type="ECO:0000256" key="2">
    <source>
        <dbReference type="ARBA" id="ARBA00011056"/>
    </source>
</evidence>
<keyword evidence="3" id="KW-0813">Transport</keyword>
<dbReference type="GO" id="GO:0031369">
    <property type="term" value="F:translation initiation factor binding"/>
    <property type="evidence" value="ECO:0007669"/>
    <property type="project" value="TreeGrafter"/>
</dbReference>
<dbReference type="InterPro" id="IPR012476">
    <property type="entry name" value="GLE1"/>
</dbReference>
<dbReference type="Proteomes" id="UP000809789">
    <property type="component" value="Unassembled WGS sequence"/>
</dbReference>
<dbReference type="GO" id="GO:0000822">
    <property type="term" value="F:inositol hexakisphosphate binding"/>
    <property type="evidence" value="ECO:0007669"/>
    <property type="project" value="TreeGrafter"/>
</dbReference>
<dbReference type="OrthoDB" id="420884at2759"/>
<evidence type="ECO:0000256" key="4">
    <source>
        <dbReference type="ARBA" id="ARBA00022816"/>
    </source>
</evidence>
<evidence type="ECO:0000256" key="7">
    <source>
        <dbReference type="ARBA" id="ARBA00023132"/>
    </source>
</evidence>
<keyword evidence="8" id="KW-0539">Nucleus</keyword>
<dbReference type="PANTHER" id="PTHR12960:SF0">
    <property type="entry name" value="MRNA EXPORT FACTOR GLE1"/>
    <property type="match status" value="1"/>
</dbReference>
<evidence type="ECO:0000256" key="8">
    <source>
        <dbReference type="ARBA" id="ARBA00023242"/>
    </source>
</evidence>
<evidence type="ECO:0000256" key="11">
    <source>
        <dbReference type="SAM" id="MobiDB-lite"/>
    </source>
</evidence>
<reference evidence="12" key="1">
    <citation type="submission" date="2021-07" db="EMBL/GenBank/DDBJ databases">
        <title>Elsinoe batatas strain:CRI-CJ2 Genome sequencing and assembly.</title>
        <authorList>
            <person name="Huang L."/>
        </authorList>
    </citation>
    <scope>NUCLEOTIDE SEQUENCE</scope>
    <source>
        <strain evidence="12">CRI-CJ2</strain>
    </source>
</reference>
<feature type="region of interest" description="Disordered" evidence="11">
    <location>
        <begin position="192"/>
        <end position="252"/>
    </location>
</feature>
<dbReference type="GO" id="GO:0044614">
    <property type="term" value="C:nuclear pore cytoplasmic filaments"/>
    <property type="evidence" value="ECO:0007669"/>
    <property type="project" value="TreeGrafter"/>
</dbReference>
<dbReference type="Pfam" id="PF07817">
    <property type="entry name" value="GLE1"/>
    <property type="match status" value="1"/>
</dbReference>
<keyword evidence="4" id="KW-0509">mRNA transport</keyword>
<keyword evidence="13" id="KW-1185">Reference proteome</keyword>